<keyword evidence="2" id="KW-1185">Reference proteome</keyword>
<proteinExistence type="predicted"/>
<dbReference type="EMBL" id="JASCZI010000946">
    <property type="protein sequence ID" value="MED6113891.1"/>
    <property type="molecule type" value="Genomic_DNA"/>
</dbReference>
<organism evidence="1 2">
    <name type="scientific">Stylosanthes scabra</name>
    <dbReference type="NCBI Taxonomy" id="79078"/>
    <lineage>
        <taxon>Eukaryota</taxon>
        <taxon>Viridiplantae</taxon>
        <taxon>Streptophyta</taxon>
        <taxon>Embryophyta</taxon>
        <taxon>Tracheophyta</taxon>
        <taxon>Spermatophyta</taxon>
        <taxon>Magnoliopsida</taxon>
        <taxon>eudicotyledons</taxon>
        <taxon>Gunneridae</taxon>
        <taxon>Pentapetalae</taxon>
        <taxon>rosids</taxon>
        <taxon>fabids</taxon>
        <taxon>Fabales</taxon>
        <taxon>Fabaceae</taxon>
        <taxon>Papilionoideae</taxon>
        <taxon>50 kb inversion clade</taxon>
        <taxon>dalbergioids sensu lato</taxon>
        <taxon>Dalbergieae</taxon>
        <taxon>Pterocarpus clade</taxon>
        <taxon>Stylosanthes</taxon>
    </lineage>
</organism>
<protein>
    <submittedName>
        <fullName evidence="1">Uncharacterized protein</fullName>
    </submittedName>
</protein>
<name>A0ABU6QQI4_9FABA</name>
<accession>A0ABU6QQI4</accession>
<dbReference type="Proteomes" id="UP001341840">
    <property type="component" value="Unassembled WGS sequence"/>
</dbReference>
<sequence>MVLLRQRQSGLAPGNRWVLYLQGTPMPKSVGVLFQEGVPHIYAVELLLTVSTLHGYNFPSTWFQVGLCIAKSDDSRILSSRKGTCLASR</sequence>
<reference evidence="1 2" key="1">
    <citation type="journal article" date="2023" name="Plants (Basel)">
        <title>Bridging the Gap: Combining Genomics and Transcriptomics Approaches to Understand Stylosanthes scabra, an Orphan Legume from the Brazilian Caatinga.</title>
        <authorList>
            <person name="Ferreira-Neto J.R.C."/>
            <person name="da Silva M.D."/>
            <person name="Binneck E."/>
            <person name="de Melo N.F."/>
            <person name="da Silva R.H."/>
            <person name="de Melo A.L.T.M."/>
            <person name="Pandolfi V."/>
            <person name="Bustamante F.O."/>
            <person name="Brasileiro-Vidal A.C."/>
            <person name="Benko-Iseppon A.M."/>
        </authorList>
    </citation>
    <scope>NUCLEOTIDE SEQUENCE [LARGE SCALE GENOMIC DNA]</scope>
    <source>
        <tissue evidence="1">Leaves</tissue>
    </source>
</reference>
<gene>
    <name evidence="1" type="ORF">PIB30_075015</name>
</gene>
<comment type="caution">
    <text evidence="1">The sequence shown here is derived from an EMBL/GenBank/DDBJ whole genome shotgun (WGS) entry which is preliminary data.</text>
</comment>
<evidence type="ECO:0000313" key="2">
    <source>
        <dbReference type="Proteomes" id="UP001341840"/>
    </source>
</evidence>
<evidence type="ECO:0000313" key="1">
    <source>
        <dbReference type="EMBL" id="MED6113891.1"/>
    </source>
</evidence>